<dbReference type="InterPro" id="IPR049756">
    <property type="entry name" value="PlcA-like_dom"/>
</dbReference>
<organism evidence="1 2">
    <name type="scientific">Acropora cervicornis</name>
    <name type="common">Staghorn coral</name>
    <dbReference type="NCBI Taxonomy" id="6130"/>
    <lineage>
        <taxon>Eukaryota</taxon>
        <taxon>Metazoa</taxon>
        <taxon>Cnidaria</taxon>
        <taxon>Anthozoa</taxon>
        <taxon>Hexacorallia</taxon>
        <taxon>Scleractinia</taxon>
        <taxon>Astrocoeniina</taxon>
        <taxon>Acroporidae</taxon>
        <taxon>Acropora</taxon>
    </lineage>
</organism>
<reference evidence="1" key="1">
    <citation type="journal article" date="2023" name="G3 (Bethesda)">
        <title>Whole genome assembly and annotation of the endangered Caribbean coral Acropora cervicornis.</title>
        <authorList>
            <person name="Selwyn J.D."/>
            <person name="Vollmer S.V."/>
        </authorList>
    </citation>
    <scope>NUCLEOTIDE SEQUENCE</scope>
    <source>
        <strain evidence="1">K2</strain>
    </source>
</reference>
<dbReference type="AlphaFoldDB" id="A0AAD9QJS1"/>
<gene>
    <name evidence="1" type="ORF">P5673_014124</name>
</gene>
<accession>A0AAD9QJS1</accession>
<proteinExistence type="predicted"/>
<dbReference type="CDD" id="cd22893">
    <property type="entry name" value="PlcA-like"/>
    <property type="match status" value="1"/>
</dbReference>
<comment type="caution">
    <text evidence="1">The sequence shown here is derived from an EMBL/GenBank/DDBJ whole genome shotgun (WGS) entry which is preliminary data.</text>
</comment>
<dbReference type="EMBL" id="JARQWQ010000028">
    <property type="protein sequence ID" value="KAK2562464.1"/>
    <property type="molecule type" value="Genomic_DNA"/>
</dbReference>
<reference evidence="1" key="2">
    <citation type="journal article" date="2023" name="Science">
        <title>Genomic signatures of disease resistance in endangered staghorn corals.</title>
        <authorList>
            <person name="Vollmer S.V."/>
            <person name="Selwyn J.D."/>
            <person name="Despard B.A."/>
            <person name="Roesel C.L."/>
        </authorList>
    </citation>
    <scope>NUCLEOTIDE SEQUENCE</scope>
    <source>
        <strain evidence="1">K2</strain>
    </source>
</reference>
<protein>
    <submittedName>
        <fullName evidence="1">Uncharacterized protein</fullName>
    </submittedName>
</protein>
<dbReference type="Proteomes" id="UP001249851">
    <property type="component" value="Unassembled WGS sequence"/>
</dbReference>
<sequence>MGNKLLLLPSSKTSGEHELIGDAINLPKPGGGGGSSAQRPLTLPNGLKLSYGQIIALAGDFYGVPEEPIVDPTEKPNERVSGRCKRFMAAYSTLAHDHIKEEVDQILKIMTEEKGAIENELVEKWDKITGGKWIFGVPVVFGRVMKLAQNNYDHFMPSAEDAYLIGHQIALEKAKLASKAGTLEQQTKMLDEAYSVDAFACHFLTDSFSSGHLRNNIDIFRVEKFFTEDAWFQLLEIMQKKEESAWYCEACSKAVKDNQESVACEVSLFMFVCK</sequence>
<keyword evidence="2" id="KW-1185">Reference proteome</keyword>
<name>A0AAD9QJS1_ACRCE</name>
<evidence type="ECO:0000313" key="2">
    <source>
        <dbReference type="Proteomes" id="UP001249851"/>
    </source>
</evidence>
<evidence type="ECO:0000313" key="1">
    <source>
        <dbReference type="EMBL" id="KAK2562464.1"/>
    </source>
</evidence>